<name>A0AAW0Y574_CHEQU</name>
<protein>
    <recommendedName>
        <fullName evidence="3">Ig-like domain-containing protein</fullName>
    </recommendedName>
</protein>
<dbReference type="Gene3D" id="2.60.40.10">
    <property type="entry name" value="Immunoglobulins"/>
    <property type="match status" value="1"/>
</dbReference>
<dbReference type="InterPro" id="IPR013783">
    <property type="entry name" value="Ig-like_fold"/>
</dbReference>
<evidence type="ECO:0000313" key="4">
    <source>
        <dbReference type="EMBL" id="KAK8746892.1"/>
    </source>
</evidence>
<sequence length="99" mass="10778">MHSAQQTWEPLRDLAVVSGEALRLECVVQADPPVQVTWSKGGSILQNGPDYQIVYRNGVCRLIIPQVFPEDEGVFTCTAVNLLGMDSTSATVCITGEKK</sequence>
<dbReference type="SMART" id="SM00408">
    <property type="entry name" value="IGc2"/>
    <property type="match status" value="1"/>
</dbReference>
<dbReference type="InterPro" id="IPR007110">
    <property type="entry name" value="Ig-like_dom"/>
</dbReference>
<comment type="caution">
    <text evidence="4">The sequence shown here is derived from an EMBL/GenBank/DDBJ whole genome shotgun (WGS) entry which is preliminary data.</text>
</comment>
<accession>A0AAW0Y574</accession>
<gene>
    <name evidence="4" type="ORF">OTU49_016887</name>
</gene>
<organism evidence="4 5">
    <name type="scientific">Cherax quadricarinatus</name>
    <name type="common">Australian red claw crayfish</name>
    <dbReference type="NCBI Taxonomy" id="27406"/>
    <lineage>
        <taxon>Eukaryota</taxon>
        <taxon>Metazoa</taxon>
        <taxon>Ecdysozoa</taxon>
        <taxon>Arthropoda</taxon>
        <taxon>Crustacea</taxon>
        <taxon>Multicrustacea</taxon>
        <taxon>Malacostraca</taxon>
        <taxon>Eumalacostraca</taxon>
        <taxon>Eucarida</taxon>
        <taxon>Decapoda</taxon>
        <taxon>Pleocyemata</taxon>
        <taxon>Astacidea</taxon>
        <taxon>Parastacoidea</taxon>
        <taxon>Parastacidae</taxon>
        <taxon>Cherax</taxon>
    </lineage>
</organism>
<dbReference type="FunFam" id="2.60.40.10:FF:000080">
    <property type="entry name" value="Myosin light chain kinase, smooth muscle"/>
    <property type="match status" value="1"/>
</dbReference>
<feature type="domain" description="Ig-like" evidence="3">
    <location>
        <begin position="1"/>
        <end position="95"/>
    </location>
</feature>
<dbReference type="PROSITE" id="PS50835">
    <property type="entry name" value="IG_LIKE"/>
    <property type="match status" value="1"/>
</dbReference>
<reference evidence="4 5" key="1">
    <citation type="journal article" date="2024" name="BMC Genomics">
        <title>Genome assembly of redclaw crayfish (Cherax quadricarinatus) provides insights into its immune adaptation and hypoxia tolerance.</title>
        <authorList>
            <person name="Liu Z."/>
            <person name="Zheng J."/>
            <person name="Li H."/>
            <person name="Fang K."/>
            <person name="Wang S."/>
            <person name="He J."/>
            <person name="Zhou D."/>
            <person name="Weng S."/>
            <person name="Chi M."/>
            <person name="Gu Z."/>
            <person name="He J."/>
            <person name="Li F."/>
            <person name="Wang M."/>
        </authorList>
    </citation>
    <scope>NUCLEOTIDE SEQUENCE [LARGE SCALE GENOMIC DNA]</scope>
    <source>
        <strain evidence="4">ZL_2023a</strain>
    </source>
</reference>
<reference evidence="4" key="2">
    <citation type="submission" date="2024-01" db="EMBL/GenBank/DDBJ databases">
        <authorList>
            <person name="He J."/>
            <person name="Wang M."/>
            <person name="Zheng J."/>
            <person name="Liu Z."/>
        </authorList>
    </citation>
    <scope>NUCLEOTIDE SEQUENCE</scope>
    <source>
        <strain evidence="4">ZL_2023a</strain>
        <tissue evidence="4">Muscle</tissue>
    </source>
</reference>
<evidence type="ECO:0000256" key="1">
    <source>
        <dbReference type="ARBA" id="ARBA00006692"/>
    </source>
</evidence>
<keyword evidence="5" id="KW-1185">Reference proteome</keyword>
<keyword evidence="2" id="KW-0393">Immunoglobulin domain</keyword>
<proteinExistence type="inferred from homology"/>
<dbReference type="InterPro" id="IPR013098">
    <property type="entry name" value="Ig_I-set"/>
</dbReference>
<dbReference type="PANTHER" id="PTHR47633:SF4">
    <property type="entry name" value="MYOPALLADIN ISOFORM X1"/>
    <property type="match status" value="1"/>
</dbReference>
<dbReference type="InterPro" id="IPR003599">
    <property type="entry name" value="Ig_sub"/>
</dbReference>
<evidence type="ECO:0000313" key="5">
    <source>
        <dbReference type="Proteomes" id="UP001445076"/>
    </source>
</evidence>
<dbReference type="InterPro" id="IPR036179">
    <property type="entry name" value="Ig-like_dom_sf"/>
</dbReference>
<evidence type="ECO:0000259" key="3">
    <source>
        <dbReference type="PROSITE" id="PS50835"/>
    </source>
</evidence>
<dbReference type="Pfam" id="PF07679">
    <property type="entry name" value="I-set"/>
    <property type="match status" value="1"/>
</dbReference>
<dbReference type="Proteomes" id="UP001445076">
    <property type="component" value="Unassembled WGS sequence"/>
</dbReference>
<dbReference type="EMBL" id="JARKIK010000016">
    <property type="protein sequence ID" value="KAK8746893.1"/>
    <property type="molecule type" value="Genomic_DNA"/>
</dbReference>
<dbReference type="EMBL" id="JARKIK010000016">
    <property type="protein sequence ID" value="KAK8746892.1"/>
    <property type="molecule type" value="Genomic_DNA"/>
</dbReference>
<evidence type="ECO:0000256" key="2">
    <source>
        <dbReference type="ARBA" id="ARBA00023319"/>
    </source>
</evidence>
<dbReference type="SUPFAM" id="SSF48726">
    <property type="entry name" value="Immunoglobulin"/>
    <property type="match status" value="1"/>
</dbReference>
<dbReference type="InterPro" id="IPR003598">
    <property type="entry name" value="Ig_sub2"/>
</dbReference>
<dbReference type="AlphaFoldDB" id="A0AAW0Y574"/>
<dbReference type="EMBL" id="JARKIK010000016">
    <property type="protein sequence ID" value="KAK8746897.1"/>
    <property type="molecule type" value="Genomic_DNA"/>
</dbReference>
<dbReference type="SMART" id="SM00409">
    <property type="entry name" value="IG"/>
    <property type="match status" value="1"/>
</dbReference>
<comment type="similarity">
    <text evidence="1">Belongs to the protein kinase superfamily. CAMK Ser/Thr protein kinase family.</text>
</comment>
<dbReference type="PANTHER" id="PTHR47633">
    <property type="entry name" value="IMMUNOGLOBULIN"/>
    <property type="match status" value="1"/>
</dbReference>